<dbReference type="EMBL" id="JBHTIS010000429">
    <property type="protein sequence ID" value="MFD1045839.1"/>
    <property type="molecule type" value="Genomic_DNA"/>
</dbReference>
<proteinExistence type="predicted"/>
<gene>
    <name evidence="1" type="ORF">ACFQ1S_09830</name>
</gene>
<protein>
    <submittedName>
        <fullName evidence="1">Uncharacterized protein</fullName>
    </submittedName>
</protein>
<dbReference type="Proteomes" id="UP001597045">
    <property type="component" value="Unassembled WGS sequence"/>
</dbReference>
<keyword evidence="2" id="KW-1185">Reference proteome</keyword>
<organism evidence="1 2">
    <name type="scientific">Kibdelosporangium lantanae</name>
    <dbReference type="NCBI Taxonomy" id="1497396"/>
    <lineage>
        <taxon>Bacteria</taxon>
        <taxon>Bacillati</taxon>
        <taxon>Actinomycetota</taxon>
        <taxon>Actinomycetes</taxon>
        <taxon>Pseudonocardiales</taxon>
        <taxon>Pseudonocardiaceae</taxon>
        <taxon>Kibdelosporangium</taxon>
    </lineage>
</organism>
<comment type="caution">
    <text evidence="1">The sequence shown here is derived from an EMBL/GenBank/DDBJ whole genome shotgun (WGS) entry which is preliminary data.</text>
</comment>
<name>A0ABW3M8D7_9PSEU</name>
<reference evidence="2" key="1">
    <citation type="journal article" date="2019" name="Int. J. Syst. Evol. Microbiol.">
        <title>The Global Catalogue of Microorganisms (GCM) 10K type strain sequencing project: providing services to taxonomists for standard genome sequencing and annotation.</title>
        <authorList>
            <consortium name="The Broad Institute Genomics Platform"/>
            <consortium name="The Broad Institute Genome Sequencing Center for Infectious Disease"/>
            <person name="Wu L."/>
            <person name="Ma J."/>
        </authorList>
    </citation>
    <scope>NUCLEOTIDE SEQUENCE [LARGE SCALE GENOMIC DNA]</scope>
    <source>
        <strain evidence="2">JCM 31486</strain>
    </source>
</reference>
<sequence length="85" mass="9732">MTLLDRIERAVGVPGLVELLGDLPQADLRSLLLEVNRRQAGKRTPTQVLSQYTSDRFTSPSQVDPLRRNRFERHAFETLSCQRNP</sequence>
<evidence type="ECO:0000313" key="2">
    <source>
        <dbReference type="Proteomes" id="UP001597045"/>
    </source>
</evidence>
<evidence type="ECO:0000313" key="1">
    <source>
        <dbReference type="EMBL" id="MFD1045839.1"/>
    </source>
</evidence>
<accession>A0ABW3M8D7</accession>